<comment type="caution">
    <text evidence="2">The sequence shown here is derived from an EMBL/GenBank/DDBJ whole genome shotgun (WGS) entry which is preliminary data.</text>
</comment>
<accession>A0A7J7RFE2</accession>
<evidence type="ECO:0000313" key="2">
    <source>
        <dbReference type="EMBL" id="KAF6274881.1"/>
    </source>
</evidence>
<dbReference type="EMBL" id="JACAGB010000078">
    <property type="protein sequence ID" value="KAF6274881.1"/>
    <property type="molecule type" value="Genomic_DNA"/>
</dbReference>
<sequence length="141" mass="15843">MMSCEGKRDRPQTEIDAVVSVVKPRDSAASRLPEKYQIKKEKKSLSRSASCHPHAGLRTMGFPPPEGAGHTRRVLSLLPDPGLRSEYIRDSRGIQGTLLIWCHFAGIRGFEPLKIFPQVQDSRMTLCLGKNWMIFLVGRRG</sequence>
<feature type="region of interest" description="Disordered" evidence="1">
    <location>
        <begin position="25"/>
        <end position="71"/>
    </location>
</feature>
<organism evidence="2 3">
    <name type="scientific">Pipistrellus kuhlii</name>
    <name type="common">Kuhl's pipistrelle</name>
    <dbReference type="NCBI Taxonomy" id="59472"/>
    <lineage>
        <taxon>Eukaryota</taxon>
        <taxon>Metazoa</taxon>
        <taxon>Chordata</taxon>
        <taxon>Craniata</taxon>
        <taxon>Vertebrata</taxon>
        <taxon>Euteleostomi</taxon>
        <taxon>Mammalia</taxon>
        <taxon>Eutheria</taxon>
        <taxon>Laurasiatheria</taxon>
        <taxon>Chiroptera</taxon>
        <taxon>Yangochiroptera</taxon>
        <taxon>Vespertilionidae</taxon>
        <taxon>Pipistrellus</taxon>
    </lineage>
</organism>
<name>A0A7J7RFE2_PIPKU</name>
<evidence type="ECO:0000313" key="3">
    <source>
        <dbReference type="Proteomes" id="UP000558488"/>
    </source>
</evidence>
<reference evidence="2 3" key="1">
    <citation type="journal article" date="2020" name="Nature">
        <title>Six reference-quality genomes reveal evolution of bat adaptations.</title>
        <authorList>
            <person name="Jebb D."/>
            <person name="Huang Z."/>
            <person name="Pippel M."/>
            <person name="Hughes G.M."/>
            <person name="Lavrichenko K."/>
            <person name="Devanna P."/>
            <person name="Winkler S."/>
            <person name="Jermiin L.S."/>
            <person name="Skirmuntt E.C."/>
            <person name="Katzourakis A."/>
            <person name="Burkitt-Gray L."/>
            <person name="Ray D.A."/>
            <person name="Sullivan K.A.M."/>
            <person name="Roscito J.G."/>
            <person name="Kirilenko B.M."/>
            <person name="Davalos L.M."/>
            <person name="Corthals A.P."/>
            <person name="Power M.L."/>
            <person name="Jones G."/>
            <person name="Ransome R.D."/>
            <person name="Dechmann D.K.N."/>
            <person name="Locatelli A.G."/>
            <person name="Puechmaille S.J."/>
            <person name="Fedrigo O."/>
            <person name="Jarvis E.D."/>
            <person name="Hiller M."/>
            <person name="Vernes S.C."/>
            <person name="Myers E.W."/>
            <person name="Teeling E.C."/>
        </authorList>
    </citation>
    <scope>NUCLEOTIDE SEQUENCE [LARGE SCALE GENOMIC DNA]</scope>
    <source>
        <strain evidence="2">MPipKuh1</strain>
        <tissue evidence="2">Flight muscle</tissue>
    </source>
</reference>
<evidence type="ECO:0000256" key="1">
    <source>
        <dbReference type="SAM" id="MobiDB-lite"/>
    </source>
</evidence>
<keyword evidence="3" id="KW-1185">Reference proteome</keyword>
<gene>
    <name evidence="2" type="ORF">mPipKuh1_010564</name>
</gene>
<protein>
    <submittedName>
        <fullName evidence="2">Uncharacterized protein</fullName>
    </submittedName>
</protein>
<proteinExistence type="predicted"/>
<dbReference type="Proteomes" id="UP000558488">
    <property type="component" value="Unassembled WGS sequence"/>
</dbReference>
<dbReference type="AlphaFoldDB" id="A0A7J7RFE2"/>
<feature type="compositionally biased region" description="Basic and acidic residues" evidence="1">
    <location>
        <begin position="25"/>
        <end position="39"/>
    </location>
</feature>